<comment type="similarity">
    <text evidence="4">Belongs to the G-protein coupled receptor 2 family. Adhesion G-protein coupled receptor (ADGR) subfamily.</text>
</comment>
<keyword evidence="10" id="KW-0106">Calcium</keyword>
<dbReference type="EMBL" id="QBIY01011211">
    <property type="protein sequence ID" value="RXN34090.1"/>
    <property type="molecule type" value="Genomic_DNA"/>
</dbReference>
<feature type="signal peptide" evidence="22">
    <location>
        <begin position="1"/>
        <end position="30"/>
    </location>
</feature>
<evidence type="ECO:0000256" key="2">
    <source>
        <dbReference type="ARBA" id="ARBA00004437"/>
    </source>
</evidence>
<evidence type="ECO:0000313" key="26">
    <source>
        <dbReference type="Proteomes" id="UP000290572"/>
    </source>
</evidence>
<dbReference type="GO" id="GO:0010855">
    <property type="term" value="F:adenylate cyclase inhibitor activity"/>
    <property type="evidence" value="ECO:0007669"/>
    <property type="project" value="TreeGrafter"/>
</dbReference>
<dbReference type="GO" id="GO:0005737">
    <property type="term" value="C:cytoplasm"/>
    <property type="evidence" value="ECO:0007669"/>
    <property type="project" value="TreeGrafter"/>
</dbReference>
<dbReference type="PROSITE" id="PS50912">
    <property type="entry name" value="EAR"/>
    <property type="match status" value="3"/>
</dbReference>
<dbReference type="FunFam" id="2.60.40.2030:FF:000031">
    <property type="entry name" value="Adhesion G protein-coupled receptor V1"/>
    <property type="match status" value="1"/>
</dbReference>
<accession>A0A498NPU6</accession>
<evidence type="ECO:0000256" key="16">
    <source>
        <dbReference type="ARBA" id="ARBA00023224"/>
    </source>
</evidence>
<dbReference type="InterPro" id="IPR026919">
    <property type="entry name" value="ADGRV1"/>
</dbReference>
<keyword evidence="9" id="KW-0378">Hydrolase</keyword>
<dbReference type="FunFam" id="2.60.40.2030:FF:000013">
    <property type="entry name" value="Adhesion G-protein coupled receptor V1"/>
    <property type="match status" value="1"/>
</dbReference>
<dbReference type="GO" id="GO:0007601">
    <property type="term" value="P:visual perception"/>
    <property type="evidence" value="ECO:0007669"/>
    <property type="project" value="TreeGrafter"/>
</dbReference>
<keyword evidence="16" id="KW-0807">Transducer</keyword>
<dbReference type="PROSITE" id="PS50261">
    <property type="entry name" value="G_PROTEIN_RECEP_F2_4"/>
    <property type="match status" value="1"/>
</dbReference>
<evidence type="ECO:0000256" key="3">
    <source>
        <dbReference type="ARBA" id="ARBA00004651"/>
    </source>
</evidence>
<dbReference type="InterPro" id="IPR046338">
    <property type="entry name" value="GAIN_dom_sf"/>
</dbReference>
<feature type="transmembrane region" description="Helical" evidence="21">
    <location>
        <begin position="5879"/>
        <end position="5906"/>
    </location>
</feature>
<dbReference type="FunFam" id="2.60.40.2030:FF:000028">
    <property type="entry name" value="Adhesion G-protein coupled receptor V1"/>
    <property type="match status" value="1"/>
</dbReference>
<keyword evidence="11 21" id="KW-1133">Transmembrane helix</keyword>
<dbReference type="PROSITE" id="PS50221">
    <property type="entry name" value="GAIN_B"/>
    <property type="match status" value="1"/>
</dbReference>
<dbReference type="FunFam" id="2.60.40.2030:FF:000007">
    <property type="entry name" value="Adhesion G-protein coupled receptor V1"/>
    <property type="match status" value="6"/>
</dbReference>
<feature type="domain" description="G-protein coupled receptors family 2 profile 2" evidence="24">
    <location>
        <begin position="5838"/>
        <end position="6024"/>
    </location>
</feature>
<dbReference type="PANTHER" id="PTHR46682">
    <property type="entry name" value="ADHESION G-PROTEIN COUPLED RECEPTOR V1"/>
    <property type="match status" value="1"/>
</dbReference>
<dbReference type="FunFam" id="2.60.40.2030:FF:000021">
    <property type="entry name" value="Adhesion G protein-coupled receptor V1"/>
    <property type="match status" value="1"/>
</dbReference>
<dbReference type="Gene3D" id="2.60.220.50">
    <property type="match status" value="1"/>
</dbReference>
<feature type="domain" description="GAIN-B" evidence="23">
    <location>
        <begin position="5551"/>
        <end position="5711"/>
    </location>
</feature>
<evidence type="ECO:0000256" key="6">
    <source>
        <dbReference type="ARBA" id="ARBA00022692"/>
    </source>
</evidence>
<dbReference type="GO" id="GO:0016787">
    <property type="term" value="F:hydrolase activity"/>
    <property type="evidence" value="ECO:0007669"/>
    <property type="project" value="UniProtKB-KW"/>
</dbReference>
<gene>
    <name evidence="25" type="ORF">ROHU_004131</name>
</gene>
<protein>
    <recommendedName>
        <fullName evidence="18">Adhesion G-protein coupled receptor V1</fullName>
    </recommendedName>
    <alternativeName>
        <fullName evidence="20">G-protein coupled receptor 98</fullName>
    </alternativeName>
    <alternativeName>
        <fullName evidence="19">Very large G-protein coupled receptor 1</fullName>
    </alternativeName>
</protein>
<keyword evidence="17" id="KW-0966">Cell projection</keyword>
<reference evidence="25 26" key="1">
    <citation type="submission" date="2018-03" db="EMBL/GenBank/DDBJ databases">
        <title>Draft genome sequence of Rohu Carp (Labeo rohita).</title>
        <authorList>
            <person name="Das P."/>
            <person name="Kushwaha B."/>
            <person name="Joshi C.G."/>
            <person name="Kumar D."/>
            <person name="Nagpure N.S."/>
            <person name="Sahoo L."/>
            <person name="Das S.P."/>
            <person name="Bit A."/>
            <person name="Patnaik S."/>
            <person name="Meher P.K."/>
            <person name="Jayasankar P."/>
            <person name="Koringa P.G."/>
            <person name="Patel N.V."/>
            <person name="Hinsu A.T."/>
            <person name="Kumar R."/>
            <person name="Pandey M."/>
            <person name="Agarwal S."/>
            <person name="Srivastava S."/>
            <person name="Singh M."/>
            <person name="Iquebal M.A."/>
            <person name="Jaiswal S."/>
            <person name="Angadi U.B."/>
            <person name="Kumar N."/>
            <person name="Raza M."/>
            <person name="Shah T.M."/>
            <person name="Rai A."/>
            <person name="Jena J.K."/>
        </authorList>
    </citation>
    <scope>NUCLEOTIDE SEQUENCE [LARGE SCALE GENOMIC DNA]</scope>
    <source>
        <strain evidence="25">DASCIFA01</strain>
        <tissue evidence="25">Testis</tissue>
    </source>
</reference>
<dbReference type="InterPro" id="IPR006558">
    <property type="entry name" value="LamG-like"/>
</dbReference>
<evidence type="ECO:0000256" key="12">
    <source>
        <dbReference type="ARBA" id="ARBA00023040"/>
    </source>
</evidence>
<dbReference type="InterPro" id="IPR057244">
    <property type="entry name" value="GAIN_B"/>
</dbReference>
<evidence type="ECO:0000256" key="18">
    <source>
        <dbReference type="ARBA" id="ARBA00070037"/>
    </source>
</evidence>
<evidence type="ECO:0000256" key="8">
    <source>
        <dbReference type="ARBA" id="ARBA00022737"/>
    </source>
</evidence>
<evidence type="ECO:0000256" key="11">
    <source>
        <dbReference type="ARBA" id="ARBA00022989"/>
    </source>
</evidence>
<evidence type="ECO:0000313" key="25">
    <source>
        <dbReference type="EMBL" id="RXN34090.1"/>
    </source>
</evidence>
<sequence>MSCGDLAKGMPAVLALAGLVLMLLTPSVRSESAELRFQGQTQFVVNESSRAIVRLVVERVGDPVNVTALVLLQGEDTGDFEATTAAAFLLSSESSKTIFIAVRDDDIPEADETFVFNLRLQSSSNGVTVGTPNTATITILSNDNAFGIISFNSTSLITVEEPRGRSQYVPLTLLREKGTYGTVTVNFEIFGGPNPASEDLSPDMGNITIPPGRAVVVFSIMIQDDKLPEDDEIFTVRLTEAAGGALLNPNRSSVQIKVSRNDAPIRFSKPTLVVPENIGVISLSVTRGRTEDGLLIGSDDRTVSVAYAVITGNGAASATPLADFVDLQSERMVVFPPGVHETELRFSIKDDNIPEIAESFQVVLLEETLLGDAVLMSPSVAQVTIEPNDKPYGVLSISPSPIHYHIINEDLTPIYEGIIIVRNGGTHGAVSVRWNITRNSTDRTPVSADLNPVSGTLRFAEGQMNAVLPLNITQDNLPEEAEAFVLRLIPESVQGGAEVDEPMEMVFFIQDSDDVYGQFGFHPRENQSIQSQPDGRFLSLSFLRQGGTMGEIQLTLTALYIPARPLDPSRARDGVLNGTSVNSVLFSSGQSRAQLILPIRNDAFLQNGARFLIQLDSVQLVNISPQIPSVSPRFGGALNISLIITPDIANGEIGFTSNQTVVALEPEDSNTSLITLQLRRDGTDGQAVVFWSLRPAGENKEDVTEGDISPFTGSVKFLSGQSEAVINITVMADNIPEINETVILTLDRVETARFVVYFGTNVDNQILKPGFTSREIVILENDDPGGVFEFSPVSKGPWFINEGETVELRVIREQGQLLNQLIRYTVIPSGTAQFYGATGILEFQPGEREVMVALVAKPDGIPELDETFSVVLSSHSTPASRLGNRRQVNITVRKSDDPFGVIEFIQPNLDFTINESKAMDPQSASYPIGRSRGRFGNVSVFWILEPTYSGDINPVQGEIVFAEGEYMKNLTLFSMPDEIPEKTENFTITLLNTTGGARLGNILRASLSIRENDDPIYFAEPVVQRVLEGGVVNFTILRAGLGNFITTVKYHFEYGDTSPGDFTPLSNNSVLVFDYGEWMKNISVAAVDDDIPETDEPFYIILFNTTGDAVVYGQNTATVVIEANDDANGIFSLDSTQKPVEEGRTNNFYVLRDRGHFGNVTLYWQLFANDTPLEPHQEFLNTSGSTVFRTGEKTKPIVLEAISDKLPEFNEFYELRLMNISGGYPGEGGKLAEKNLNASVLIPFNDDPFGVFAIAPESLEREVAEDVLSVSDMLDVTSFTILRQQGTFGDVRVAWEILSGAFPHGLPPMEDLILMASFPQAIELRPHARRRHAGTDAFFFSGLPGAYGSISADTHMQVPQNLANFTLSVWLMPRPNTDGFIVSKGNGNGTIYYGVQVQTNESHVTVMLHYTTIGSNSTQVARATANKFVEDNTWVHIVIAVEDGIIEFYLDGSPMPGGIKSLKGEAIVNDAAPVRIGSNPDGEQRFTGLLQDLRLYSSWLNRSEIHELHNQPAKNDLHNVSGYLTYRQEEKLKSFLVEVRDDQEEEGEEVFYLQLISEEGSMISCVVERTRGALDHVYVNYTVTQVDSPADLSNVSDFANATGSIHFLPGQRSEVLNLLVLNDDLPEVNEHFRVKLVSAESGDGKRGSTPTSGASIDPSNAINNITVKASDHPYGLLQFQTTPVPVGMIRPALEEAHVTVREEAGVVSLLVARAQGLLGRVMVGYRTSPFTAAGSEDYEDTEGFLDFLPGERFKYINVTIIDNLVPELDKIFRVELYNPNGGANLGAAARIIVTIAASDEAHGVFQFSADSLTVNGTEPEEGRSTVVLQVIRTFGALSNVTVYWEADGNSDGELVYRSGTVTFEVGQTVGSIYLLISQDDIPELDKSFKIRLSNVSHGRLGKETTATLTVLASDDPYGLFAFSDSNRPIRVPEANAVITLTIQRRKGLMGRVRVSYRTLRDTDAAPYSTPGVGRASAGNDFVPVVESVIFSANQSEVNVTLRVLDDEEPERAESVFLELVSVTLVEGLQPRPVAFSPRLGPRNTTIAQIIIEASDDAFGVLQLSSPAVSVPEYYTGPIINVTRIGGIFADVSVKFRAVPLTARVGEDYSVASSDVVLLEGESSKPVPILIINDVVPELEETFRIELLNQTTGGALLGDLTQAIITILPSDDPYGSFVFQAAPITIEEPAVNAFEVSLPIVRNAGTIGDVDVQWRATVNGRPATGDLRPLSGEVRFAPGETLKTLKVEVLADDVPEIEEIIKVELVGATNGGNIGAEKVVDIIVPANDNPYGTVYFEQAVYRVQEPLEGIYIANITVRRSGGTFGMLEIIYSTSEVDIVSNALREGRDFLVYYDSRLAGVPSNALRRPINITTDTNVLNLCAAFCLRERACQAFSFTNASRASCFWVTSGARQLSPSPQTFTYLKNTTAAASLFSSQAAAGSDYISMTAQTATMLDRSGVANLTVPILTDSLPEVDESFMIKILSVSLVNITATTKNLPTIQQPDSALVTIGMNGDAFGIFLLYSINPNATQDGMYLEVREEPKTTVLLVIERRGGSMGQVTVEWKYVGGSATPNADFNGTGETLIFAEGDVKKTLEFVITDDMEPEDNETLQIGLVRTEGGSRILPSSDTVTVLILANDNAAGVVGFHTASRSVIAREGGSLSLLVERTAPAIGNVTVEWRIEGPRVSMTFTDTSGTLYFSEGMLNNTIVLRLLEDTTPEEREEYRVILSNIQTKGVTQTGMAALSAQGREAVVSIEASDEPFGLLSIAPSSLKVTTDEKDTTIRIYINREFGASGAVNISYETVQGSLQDLRQTEGALAQPGLDYRHVSSSVIMQDGQTSVSIPITILDDDIPELQEFFLVNITSAVLITTLPTAPKLDTEGLVAEISINANDGIRGIIGWQNIDYVVNETIGVLTLVAYRDAGTYGNVSLFFYAQNLEAQLGLDFNATPSMIHFVDGERHKFIEVQILDDAIPEGDETFQLILANPSAGLQLGENTTATVTILANDDGRGIISFNNSEHFLLREPTSMSGLGESVATLYIIRDPPQGVFGTVTVQFTITDVNGSLYTDDLTPSSGFVVLEDGIRFKTLEIWAVLDAEPEMNETFTVTLSNPTGGARLGDSLQTFITVLQNQAPLGLFRISPSLNRTLDTLTMEEHSGTVFLTVSRSNGLESAVSVEWETWSGTAFGMRGEQPVLAVYQSIRDGLASVWCAVPNEDSALVLRLLKGPSQNQAVLYKWQGVLVPVEADLNLTQEQTLTVDSFSVKYFSTELQQYLLASSKIFVWAGGLFSLHQSLDLQDITTAVPFRRGSSNLQHLAVCRNRTSSACLIYQWSNGRYQNPQTLAVSAQVKQVESFQMGGDTFLLIVTEGPSSKCEVFLWGSQQNFFQQTQSIPFPGLFSVHPFTPPSGISHLLLAGLNGSALYSWRSDLRQFAEVLKSPSAQEFLYLLVPSLNSTKSHVVATGESNSVVYELTSVSNQSDFIPNSGELFFQPGVRELEIAVNVIDDDVPEEEEHFRVSLKNPKGGAEIGFRGQVTMFIPANDDAYGIIGFAQNSLMRAVDELEDDNPVSLSIERRRGRFGRLTVHWNAYGNLDDIFPTSGVVTFSESQAVATISLNVLADDMPELAEQVAIVLTKVTTIGITDPSRGAMIEPQRSQANLTIRANGSPYGVIGWHLDSQYFITPEPQKSPSNITLSIVRDQGASRDVLVYYTTKAALHFPPVNQATEGTDYVAKEATIIMKENATVVLVSITILPDDVPELAETFLVNITKVELLGGDTGAAQPSVRRPGLEIAEVTIQENDDPRGVLTFNVSKDVSGAVQAFEVPSPGNILRMAVMRMAGRTGRLVLYWETQTVTAGTEDFSPSSGNLTFQDGQAVAYIEITIIDDAIVESTETFMVKLVQVIGGARLGDETSVVISIPANDSPFGRFGFEELMVSVSEPQFLNDPASIATLTVVRSSGGEGVVHLIWLLQEEGRDDLSPRNGTLIFNGTESKKTLVIQALADAVLEGEERFTIQLLSPKNEPVIDPVRGVATVVIQADMGALGTVGIADSSRSVLIGEPRNNYNGTALVSLVRGPGIFGEIEIFWNITTAADREFEETSGKVVMKDRQSAATIQLKALDDEIPEERRVYQLKLSSLTPGSAISPDRQFATITMAASDLPHGLFSFSQASLRATEEDRAVNVTIVRSMGLFGSVWVSYHTEGRTAISGQDFGQSSGRLLFRPEESSRVITLTILDDDLPEGPEEFFLNITLVELLNASSMDFTVREYGLQIDQPPAIGNLSSLMVIIQKNDNAEGILEFDPKYVNITVEEDVGSLSIPVLRRVGSYGQVTAEFISKGLTAQPDLDYILLNGSVTFKHGQTLNYINVSIVDDTESEFNEIFELQLTGATGGAILGAQLIARITIAKSDSPNGVVRFINQSAITIPNPNSTLRLTLFVQRADGLLGDATVMWQILGPNSNEVLPSVNTDIGEPVNGTFSFRDGEGGVRSIELKILPHGEVEVTEKFIVMLSILSGEMGVDPRAGSVTLTIEKFGDPNGIVQFTEQDLKERIYSEPSDSEGPLKISLLITRREGVMGNITVFWEIISDADTSGDFAALQGSVTILAGQRVAEMVLTLLPDSVPELEETYILRLISVEGGAELDTNRSSTHLKVRANDEPHGVFVLYSQNQSVVVNVADRSRHLIISVNRLAGAFGNASVGYRIGFTTPGQSFTEDTITGKILVKDGEREASVRVPFSSQVFFSTGFNFSVELTDVTLIGPLLGSPPRIQLESKLAVVSVPEVAANAEVGFASLALLVSDIESGQCEALVTRTGLYGNVTVRWSSGFPPGQTPAGYQPGDISPRSGTVMLAHGQRSEVISLNAVNNMSVVTAHAVYLTSVESESPGGARLRTGYTVAEVEPLGLYQFRTDSRQLVIEEDVQTITLYVQRLYGFRSNRSSISYKTWPGTAQPNKDFTSVADGQLLFDSRQTSAAIRLSILDDSLTEPDEDFYVNLTSVQVLSASLPSIEAQPRIVSQNSVAKVTIRANDVVSGFLSIGPAIIRVSEDSQEGAPQQKLALRVRRSLGLTGVVSAKIRAYAGLKTSEVDAAQFHREHNGTWALEGEDFALETQTVTLLEGQNEVEVSVLILNDQEPEGQEAFFIYLSEAEGGAQIVSVPDELGFTSFAKIIILGSDLQNGIVGFSLSSRSGQILDEDSENRTAILFLERQENRAFEDVLVFWRVTFSTTVHSVVSQGVNLTRELQQTSGTSVCRKGEVLCALRLEVRPDKDPEYEVWFLVEVYKVGEGATINQTARFANVTMLESDDPRGLVYFAQGSRLPVVNLKDTSISLQVYRDASTASAISVKYRMQELQKAESIGPNLIWPAVAGQDFVMAEGTLTFEIGQRSAGLDVALTPNIGSSNPTPKRFRVALSDATGGARVHPEFGMANITLVSDSEAQAVWALLDQLHQPLNETIINRVLQGLINKVSKDITPEQLTAVLDALNKILNDAEQIPLKDSSRGLTYDLLCAMANPTRADTRGLSQLAEVAERFAFSLLTDVACGAEGKRGTTVLDTCPYFTIAAHHWYPTQINGHTYTGKNSDTFTLPETLLEVPALPADSMAPSACRKVHFTEYNTEHWFLTNTKASALNDKVFSVSLHGRGSKPLVDGQEVVYRIHTPDRRGKPLQSLCLLWNQAAESWLSDGQFCRVVDDSQNFVECACTHLSVYTAYAETSSLASFNEAFYAAGFICISGFALAVVSHVLCSRFLMFAAKLLTHMMVACLGTQTKHVGKPKNFSKPLDSNVHGCTRLVSNEAMKRSGNPTTSYAHFSISAQRIEIDQSLIYLKICFLVSAFRGRMFSEDSCAALGLFFHYFHLSQFSWMLIQAINFWQILVMNDEHTERRYLLYFLLSWGLPALVIIILVVVLLGGFGWSIHSVYGLVQGDMCFIPNVYAALCTAALVPLICLVGVLVIFIHAYQVTQQWKAYDDVYRGRTNSSEVPMMLYLFALVSLVCLWAGLHMSYRYLWMLILLVIFNIFLGLYVFSVYFIMHNQLFWPAKATYTVEMNGHGSPDSMYQSTGAATVGGGEISKSTQNLISAMEEISADWERASLRPSSQPSSVFKQSPQDETYITEGGFINTTLVQDEESQEFDDLIFALKTGSGLNASDNESVHGSHDGGSVANSQIVELRRIPIADTHL</sequence>
<keyword evidence="5" id="KW-1003">Cell membrane</keyword>
<feature type="transmembrane region" description="Helical" evidence="21">
    <location>
        <begin position="5998"/>
        <end position="6022"/>
    </location>
</feature>
<dbReference type="InterPro" id="IPR009039">
    <property type="entry name" value="EAR"/>
</dbReference>
<evidence type="ECO:0000256" key="15">
    <source>
        <dbReference type="ARBA" id="ARBA00023170"/>
    </source>
</evidence>
<evidence type="ECO:0000259" key="24">
    <source>
        <dbReference type="PROSITE" id="PS50261"/>
    </source>
</evidence>
<evidence type="ECO:0000256" key="17">
    <source>
        <dbReference type="ARBA" id="ARBA00023273"/>
    </source>
</evidence>
<dbReference type="GO" id="GO:0001965">
    <property type="term" value="F:G-protein alpha-subunit binding"/>
    <property type="evidence" value="ECO:0007669"/>
    <property type="project" value="TreeGrafter"/>
</dbReference>
<comment type="caution">
    <text evidence="25">The sequence shown here is derived from an EMBL/GenBank/DDBJ whole genome shotgun (WGS) entry which is preliminary data.</text>
</comment>
<keyword evidence="15 25" id="KW-0675">Receptor</keyword>
<dbReference type="STRING" id="84645.A0A498NPU6"/>
<evidence type="ECO:0000256" key="22">
    <source>
        <dbReference type="SAM" id="SignalP"/>
    </source>
</evidence>
<keyword evidence="7 22" id="KW-0732">Signal</keyword>
<keyword evidence="14" id="KW-1015">Disulfide bond</keyword>
<feature type="transmembrane region" description="Helical" evidence="21">
    <location>
        <begin position="5975"/>
        <end position="5992"/>
    </location>
</feature>
<dbReference type="Pfam" id="PF03160">
    <property type="entry name" value="Calx-beta"/>
    <property type="match status" value="33"/>
</dbReference>
<dbReference type="GO" id="GO:0001917">
    <property type="term" value="C:photoreceptor inner segment"/>
    <property type="evidence" value="ECO:0007669"/>
    <property type="project" value="UniProtKB-SubCell"/>
</dbReference>
<feature type="chain" id="PRO_5019762265" description="Adhesion G-protein coupled receptor V1" evidence="22">
    <location>
        <begin position="31"/>
        <end position="6172"/>
    </location>
</feature>
<evidence type="ECO:0000256" key="19">
    <source>
        <dbReference type="ARBA" id="ARBA00078072"/>
    </source>
</evidence>
<dbReference type="SMART" id="SM00237">
    <property type="entry name" value="Calx_beta"/>
    <property type="match status" value="20"/>
</dbReference>
<keyword evidence="8" id="KW-0677">Repeat</keyword>
<dbReference type="SUPFAM" id="SSF49899">
    <property type="entry name" value="Concanavalin A-like lectins/glucanases"/>
    <property type="match status" value="1"/>
</dbReference>
<dbReference type="SUPFAM" id="SSF141072">
    <property type="entry name" value="CalX-like"/>
    <property type="match status" value="37"/>
</dbReference>
<evidence type="ECO:0000256" key="10">
    <source>
        <dbReference type="ARBA" id="ARBA00022837"/>
    </source>
</evidence>
<dbReference type="GO" id="GO:0007166">
    <property type="term" value="P:cell surface receptor signaling pathway"/>
    <property type="evidence" value="ECO:0007669"/>
    <property type="project" value="InterPro"/>
</dbReference>
<dbReference type="GO" id="GO:0071277">
    <property type="term" value="P:cellular response to calcium ion"/>
    <property type="evidence" value="ECO:0007669"/>
    <property type="project" value="TreeGrafter"/>
</dbReference>
<dbReference type="GO" id="GO:0060171">
    <property type="term" value="C:stereocilium membrane"/>
    <property type="evidence" value="ECO:0007669"/>
    <property type="project" value="UniProtKB-SubCell"/>
</dbReference>
<dbReference type="InterPro" id="IPR000832">
    <property type="entry name" value="GPCR_2_secretin-like"/>
</dbReference>
<dbReference type="Gene3D" id="2.60.40.2030">
    <property type="match status" value="34"/>
</dbReference>
<dbReference type="GO" id="GO:0007605">
    <property type="term" value="P:sensory perception of sound"/>
    <property type="evidence" value="ECO:0007669"/>
    <property type="project" value="TreeGrafter"/>
</dbReference>
<feature type="transmembrane region" description="Helical" evidence="21">
    <location>
        <begin position="5815"/>
        <end position="5832"/>
    </location>
</feature>
<dbReference type="FunFam" id="2.60.40.2030:FF:000023">
    <property type="entry name" value="Adhesion G protein-coupled receptor V1"/>
    <property type="match status" value="1"/>
</dbReference>
<feature type="transmembrane region" description="Helical" evidence="21">
    <location>
        <begin position="5844"/>
        <end position="5867"/>
    </location>
</feature>
<keyword evidence="6 21" id="KW-0812">Transmembrane</keyword>
<dbReference type="Gene3D" id="2.60.120.200">
    <property type="match status" value="1"/>
</dbReference>
<dbReference type="FunFam" id="2.60.40.2030:FF:000017">
    <property type="entry name" value="Adhesion G protein-coupled receptor V1"/>
    <property type="match status" value="5"/>
</dbReference>
<keyword evidence="12" id="KW-0297">G-protein coupled receptor</keyword>
<dbReference type="Proteomes" id="UP000290572">
    <property type="component" value="Unassembled WGS sequence"/>
</dbReference>
<comment type="subcellular location">
    <subcellularLocation>
        <location evidence="3">Cell membrane</location>
        <topology evidence="3">Multi-pass membrane protein</topology>
    </subcellularLocation>
    <subcellularLocation>
        <location evidence="1">Cell projection</location>
        <location evidence="1">Stereocilium membrane</location>
    </subcellularLocation>
    <subcellularLocation>
        <location evidence="2">Photoreceptor inner segment</location>
    </subcellularLocation>
</comment>
<dbReference type="Gene3D" id="1.20.1070.10">
    <property type="entry name" value="Rhodopsin 7-helix transmembrane proteins"/>
    <property type="match status" value="1"/>
</dbReference>
<evidence type="ECO:0000256" key="13">
    <source>
        <dbReference type="ARBA" id="ARBA00023136"/>
    </source>
</evidence>
<evidence type="ECO:0000256" key="21">
    <source>
        <dbReference type="SAM" id="Phobius"/>
    </source>
</evidence>
<evidence type="ECO:0000256" key="5">
    <source>
        <dbReference type="ARBA" id="ARBA00022475"/>
    </source>
</evidence>
<proteinExistence type="inferred from homology"/>
<evidence type="ECO:0000256" key="7">
    <source>
        <dbReference type="ARBA" id="ARBA00022729"/>
    </source>
</evidence>
<dbReference type="PANTHER" id="PTHR46682:SF1">
    <property type="entry name" value="ADHESION G-PROTEIN COUPLED RECEPTOR V1"/>
    <property type="match status" value="1"/>
</dbReference>
<dbReference type="Pfam" id="PF13385">
    <property type="entry name" value="Laminin_G_3"/>
    <property type="match status" value="1"/>
</dbReference>
<dbReference type="GO" id="GO:0004930">
    <property type="term" value="F:G protein-coupled receptor activity"/>
    <property type="evidence" value="ECO:0007669"/>
    <property type="project" value="UniProtKB-KW"/>
</dbReference>
<evidence type="ECO:0000256" key="20">
    <source>
        <dbReference type="ARBA" id="ARBA00083929"/>
    </source>
</evidence>
<evidence type="ECO:0000256" key="1">
    <source>
        <dbReference type="ARBA" id="ARBA00004289"/>
    </source>
</evidence>
<evidence type="ECO:0000259" key="23">
    <source>
        <dbReference type="PROSITE" id="PS50221"/>
    </source>
</evidence>
<evidence type="ECO:0000256" key="14">
    <source>
        <dbReference type="ARBA" id="ARBA00023157"/>
    </source>
</evidence>
<keyword evidence="13 21" id="KW-0472">Membrane</keyword>
<feature type="transmembrane region" description="Helical" evidence="21">
    <location>
        <begin position="5926"/>
        <end position="5948"/>
    </location>
</feature>
<dbReference type="InterPro" id="IPR013320">
    <property type="entry name" value="ConA-like_dom_sf"/>
</dbReference>
<evidence type="ECO:0000256" key="9">
    <source>
        <dbReference type="ARBA" id="ARBA00022801"/>
    </source>
</evidence>
<dbReference type="Pfam" id="PF00002">
    <property type="entry name" value="7tm_2"/>
    <property type="match status" value="1"/>
</dbReference>
<dbReference type="FunFam" id="2.60.40.2030:FF:000020">
    <property type="entry name" value="Adhesion G protein-coupled receptor V1"/>
    <property type="match status" value="2"/>
</dbReference>
<evidence type="ECO:0000256" key="4">
    <source>
        <dbReference type="ARBA" id="ARBA00007343"/>
    </source>
</evidence>
<dbReference type="InterPro" id="IPR038081">
    <property type="entry name" value="CalX-like_sf"/>
</dbReference>
<feature type="transmembrane region" description="Helical" evidence="21">
    <location>
        <begin position="5716"/>
        <end position="5743"/>
    </location>
</feature>
<name>A0A498NPU6_LABRO</name>
<dbReference type="GO" id="GO:0048513">
    <property type="term" value="P:animal organ development"/>
    <property type="evidence" value="ECO:0007669"/>
    <property type="project" value="UniProtKB-ARBA"/>
</dbReference>
<organism evidence="25 26">
    <name type="scientific">Labeo rohita</name>
    <name type="common">Indian major carp</name>
    <name type="synonym">Cyprinus rohita</name>
    <dbReference type="NCBI Taxonomy" id="84645"/>
    <lineage>
        <taxon>Eukaryota</taxon>
        <taxon>Metazoa</taxon>
        <taxon>Chordata</taxon>
        <taxon>Craniata</taxon>
        <taxon>Vertebrata</taxon>
        <taxon>Euteleostomi</taxon>
        <taxon>Actinopterygii</taxon>
        <taxon>Neopterygii</taxon>
        <taxon>Teleostei</taxon>
        <taxon>Ostariophysi</taxon>
        <taxon>Cypriniformes</taxon>
        <taxon>Cyprinidae</taxon>
        <taxon>Labeoninae</taxon>
        <taxon>Labeonini</taxon>
        <taxon>Labeo</taxon>
    </lineage>
</organism>
<dbReference type="FunFam" id="2.60.40.2030:FF:000009">
    <property type="entry name" value="adhesion G-protein coupled receptor V1"/>
    <property type="match status" value="2"/>
</dbReference>
<dbReference type="FunFam" id="2.60.40.2030:FF:000048">
    <property type="entry name" value="Adhesion G-protein coupled receptor V1"/>
    <property type="match status" value="1"/>
</dbReference>
<keyword evidence="26" id="KW-1185">Reference proteome</keyword>
<dbReference type="InterPro" id="IPR017981">
    <property type="entry name" value="GPCR_2-like_7TM"/>
</dbReference>
<dbReference type="InterPro" id="IPR003644">
    <property type="entry name" value="Calx_beta"/>
</dbReference>
<dbReference type="SMART" id="SM00560">
    <property type="entry name" value="LamGL"/>
    <property type="match status" value="1"/>
</dbReference>